<comment type="subunit">
    <text evidence="8">Homotrimer. Homotrimerization increases the affinity of HSF1 to DNA.</text>
</comment>
<dbReference type="SUPFAM" id="SSF46785">
    <property type="entry name" value="Winged helix' DNA-binding domain"/>
    <property type="match status" value="1"/>
</dbReference>
<proteinExistence type="inferred from homology"/>
<comment type="similarity">
    <text evidence="2 11">Belongs to the HSF family.</text>
</comment>
<dbReference type="GO" id="GO:0003700">
    <property type="term" value="F:DNA-binding transcription factor activity"/>
    <property type="evidence" value="ECO:0007669"/>
    <property type="project" value="InterPro"/>
</dbReference>
<dbReference type="PRINTS" id="PR00056">
    <property type="entry name" value="HSFDOMAIN"/>
</dbReference>
<organism evidence="13 14">
    <name type="scientific">Ascoidea rubescens DSM 1968</name>
    <dbReference type="NCBI Taxonomy" id="1344418"/>
    <lineage>
        <taxon>Eukaryota</taxon>
        <taxon>Fungi</taxon>
        <taxon>Dikarya</taxon>
        <taxon>Ascomycota</taxon>
        <taxon>Saccharomycotina</taxon>
        <taxon>Saccharomycetes</taxon>
        <taxon>Ascoideaceae</taxon>
        <taxon>Ascoidea</taxon>
    </lineage>
</organism>
<evidence type="ECO:0000256" key="5">
    <source>
        <dbReference type="ARBA" id="ARBA00023163"/>
    </source>
</evidence>
<protein>
    <recommendedName>
        <fullName evidence="9">Heat shock transcription factor</fullName>
    </recommendedName>
    <alternativeName>
        <fullName evidence="10">Heat shock factor protein</fullName>
    </alternativeName>
</protein>
<dbReference type="InterPro" id="IPR036390">
    <property type="entry name" value="WH_DNA-bd_sf"/>
</dbReference>
<evidence type="ECO:0000256" key="8">
    <source>
        <dbReference type="ARBA" id="ARBA00062447"/>
    </source>
</evidence>
<comment type="subcellular location">
    <subcellularLocation>
        <location evidence="1">Nucleus</location>
    </subcellularLocation>
</comment>
<dbReference type="GO" id="GO:0005634">
    <property type="term" value="C:nucleus"/>
    <property type="evidence" value="ECO:0007669"/>
    <property type="project" value="UniProtKB-SubCell"/>
</dbReference>
<dbReference type="InterPro" id="IPR000232">
    <property type="entry name" value="HSF_DNA-bd"/>
</dbReference>
<sequence length="88" mass="10596">RPAFVMKLWSMVNDPKNSDYIQWTNDGKAFKVFDRESFMKNILPKYFKHNNFASFVRQLNMYGWHKVQDIANGNRISTVENEIWQFES</sequence>
<dbReference type="GO" id="GO:0032993">
    <property type="term" value="C:protein-DNA complex"/>
    <property type="evidence" value="ECO:0007669"/>
    <property type="project" value="UniProtKB-ARBA"/>
</dbReference>
<reference evidence="14" key="1">
    <citation type="submission" date="2016-05" db="EMBL/GenBank/DDBJ databases">
        <title>Comparative genomics of biotechnologically important yeasts.</title>
        <authorList>
            <consortium name="DOE Joint Genome Institute"/>
            <person name="Riley R."/>
            <person name="Haridas S."/>
            <person name="Wolfe K.H."/>
            <person name="Lopes M.R."/>
            <person name="Hittinger C.T."/>
            <person name="Goker M."/>
            <person name="Salamov A."/>
            <person name="Wisecaver J."/>
            <person name="Long T.M."/>
            <person name="Aerts A.L."/>
            <person name="Barry K."/>
            <person name="Choi C."/>
            <person name="Clum A."/>
            <person name="Coughlan A.Y."/>
            <person name="Deshpande S."/>
            <person name="Douglass A.P."/>
            <person name="Hanson S.J."/>
            <person name="Klenk H.-P."/>
            <person name="Labutti K."/>
            <person name="Lapidus A."/>
            <person name="Lindquist E."/>
            <person name="Lipzen A."/>
            <person name="Meier-Kolthoff J.P."/>
            <person name="Ohm R.A."/>
            <person name="Otillar R.P."/>
            <person name="Pangilinan J."/>
            <person name="Peng Y."/>
            <person name="Rokas A."/>
            <person name="Rosa C.A."/>
            <person name="Scheuner C."/>
            <person name="Sibirny A.A."/>
            <person name="Slot J.C."/>
            <person name="Stielow J.B."/>
            <person name="Sun H."/>
            <person name="Kurtzman C.P."/>
            <person name="Blackwell M."/>
            <person name="Grigoriev I.V."/>
            <person name="Jeffries T.W."/>
        </authorList>
    </citation>
    <scope>NUCLEOTIDE SEQUENCE [LARGE SCALE GENOMIC DNA]</scope>
    <source>
        <strain evidence="14">DSM 1968</strain>
    </source>
</reference>
<evidence type="ECO:0000256" key="11">
    <source>
        <dbReference type="RuleBase" id="RU004020"/>
    </source>
</evidence>
<evidence type="ECO:0000256" key="4">
    <source>
        <dbReference type="ARBA" id="ARBA00023125"/>
    </source>
</evidence>
<dbReference type="GeneID" id="30963272"/>
<dbReference type="EMBL" id="KV454475">
    <property type="protein sequence ID" value="ODV64279.1"/>
    <property type="molecule type" value="Genomic_DNA"/>
</dbReference>
<dbReference type="PANTHER" id="PTHR10015">
    <property type="entry name" value="HEAT SHOCK TRANSCRIPTION FACTOR"/>
    <property type="match status" value="1"/>
</dbReference>
<dbReference type="GO" id="GO:0043565">
    <property type="term" value="F:sequence-specific DNA binding"/>
    <property type="evidence" value="ECO:0007669"/>
    <property type="project" value="InterPro"/>
</dbReference>
<keyword evidence="14" id="KW-1185">Reference proteome</keyword>
<dbReference type="Gene3D" id="1.10.10.10">
    <property type="entry name" value="Winged helix-like DNA-binding domain superfamily/Winged helix DNA-binding domain"/>
    <property type="match status" value="1"/>
</dbReference>
<evidence type="ECO:0000256" key="2">
    <source>
        <dbReference type="ARBA" id="ARBA00006403"/>
    </source>
</evidence>
<evidence type="ECO:0000256" key="7">
    <source>
        <dbReference type="ARBA" id="ARBA00059868"/>
    </source>
</evidence>
<dbReference type="InParanoid" id="A0A1D2VRR1"/>
<evidence type="ECO:0000256" key="6">
    <source>
        <dbReference type="ARBA" id="ARBA00023242"/>
    </source>
</evidence>
<feature type="domain" description="HSF-type DNA-binding" evidence="12">
    <location>
        <begin position="43"/>
        <end position="67"/>
    </location>
</feature>
<dbReference type="SMART" id="SM00415">
    <property type="entry name" value="HSF"/>
    <property type="match status" value="1"/>
</dbReference>
<evidence type="ECO:0000313" key="13">
    <source>
        <dbReference type="EMBL" id="ODV64279.1"/>
    </source>
</evidence>
<dbReference type="STRING" id="1344418.A0A1D2VRR1"/>
<keyword evidence="4" id="KW-0238">DNA-binding</keyword>
<gene>
    <name evidence="13" type="ORF">ASCRUDRAFT_20423</name>
</gene>
<dbReference type="InterPro" id="IPR036388">
    <property type="entry name" value="WH-like_DNA-bd_sf"/>
</dbReference>
<dbReference type="Proteomes" id="UP000095038">
    <property type="component" value="Unassembled WGS sequence"/>
</dbReference>
<dbReference type="OrthoDB" id="60033at2759"/>
<dbReference type="Pfam" id="PF00447">
    <property type="entry name" value="HSF_DNA-bind"/>
    <property type="match status" value="1"/>
</dbReference>
<evidence type="ECO:0000313" key="14">
    <source>
        <dbReference type="Proteomes" id="UP000095038"/>
    </source>
</evidence>
<dbReference type="FunFam" id="1.10.10.10:FF:000027">
    <property type="entry name" value="Heat shock transcription factor 1"/>
    <property type="match status" value="1"/>
</dbReference>
<keyword evidence="5" id="KW-0804">Transcription</keyword>
<keyword evidence="6" id="KW-0539">Nucleus</keyword>
<feature type="non-terminal residue" evidence="13">
    <location>
        <position position="1"/>
    </location>
</feature>
<evidence type="ECO:0000256" key="10">
    <source>
        <dbReference type="ARBA" id="ARBA00084017"/>
    </source>
</evidence>
<dbReference type="AlphaFoldDB" id="A0A1D2VRR1"/>
<comment type="function">
    <text evidence="7">DNA-binding transcription factor that specifically binds heat shock promoter elements (HSE) and activates transcription.</text>
</comment>
<evidence type="ECO:0000256" key="9">
    <source>
        <dbReference type="ARBA" id="ARBA00068818"/>
    </source>
</evidence>
<feature type="non-terminal residue" evidence="13">
    <location>
        <position position="88"/>
    </location>
</feature>
<keyword evidence="3" id="KW-0805">Transcription regulation</keyword>
<keyword evidence="13" id="KW-0346">Stress response</keyword>
<dbReference type="RefSeq" id="XP_020050586.1">
    <property type="nucleotide sequence ID" value="XM_020189636.1"/>
</dbReference>
<evidence type="ECO:0000259" key="12">
    <source>
        <dbReference type="PROSITE" id="PS00434"/>
    </source>
</evidence>
<evidence type="ECO:0000256" key="1">
    <source>
        <dbReference type="ARBA" id="ARBA00004123"/>
    </source>
</evidence>
<name>A0A1D2VRR1_9ASCO</name>
<dbReference type="PROSITE" id="PS00434">
    <property type="entry name" value="HSF_DOMAIN"/>
    <property type="match status" value="1"/>
</dbReference>
<dbReference type="PANTHER" id="PTHR10015:SF427">
    <property type="entry name" value="HEAT SHOCK FACTOR PROTEIN"/>
    <property type="match status" value="1"/>
</dbReference>
<accession>A0A1D2VRR1</accession>
<evidence type="ECO:0000256" key="3">
    <source>
        <dbReference type="ARBA" id="ARBA00023015"/>
    </source>
</evidence>